<sequence>MQSIRDRLEIILSRLANRAADEKVYTKLYTEAARAAADASDARRKAGVSLGSLDGSIVSIKDLFDVAGEPTAAGSLIHAGGAPAARDAIIVQRLRQAGAVILGKTNMTEFAFTAIGDNPHYGTPGNAADASLIPGGSSSGAGVAVGEGTSDISIGSDTGGSVRIPASLNGVVGFKPTAGRVPLTGAFPLSMTLDSIGPLARSVADCAIADAIMAGEEPAALQPASLAGLRIGIPRGVLFGETQAEVAGAFEGCIDRIGKAGARATDLSIDDLIAEMRAATKRGTIASIEGAEVHADWLASGAPVPVDPHVTGPLSRALAVPASAYIRTIRRRGELVAAMAERLETVDVLALPTVPMVAPSIAAVAGDEALRDKTEGLLLRNTQVANQFGLCAISLPMPGTKLPTGLMLVGRRGLDRRLLAIAATVEALLGR</sequence>
<dbReference type="InterPro" id="IPR023631">
    <property type="entry name" value="Amidase_dom"/>
</dbReference>
<evidence type="ECO:0000313" key="4">
    <source>
        <dbReference type="EMBL" id="MDX8442919.1"/>
    </source>
</evidence>
<dbReference type="InterPro" id="IPR020556">
    <property type="entry name" value="Amidase_CS"/>
</dbReference>
<dbReference type="PANTHER" id="PTHR11895:SF176">
    <property type="entry name" value="AMIDASE AMID-RELATED"/>
    <property type="match status" value="1"/>
</dbReference>
<comment type="function">
    <text evidence="1">Hydrolyzes indole-3-acetamide (IAM) into indole-3-acetic acid (IAA).</text>
</comment>
<protein>
    <recommendedName>
        <fullName evidence="2">Indoleacetamide hydrolase</fullName>
    </recommendedName>
</protein>
<proteinExistence type="predicted"/>
<evidence type="ECO:0000256" key="2">
    <source>
        <dbReference type="ARBA" id="ARBA00021874"/>
    </source>
</evidence>
<evidence type="ECO:0000256" key="1">
    <source>
        <dbReference type="ARBA" id="ARBA00003871"/>
    </source>
</evidence>
<dbReference type="NCBIfam" id="NF004622">
    <property type="entry name" value="PRK05962.1"/>
    <property type="match status" value="1"/>
</dbReference>
<dbReference type="PROSITE" id="PS00571">
    <property type="entry name" value="AMIDASES"/>
    <property type="match status" value="1"/>
</dbReference>
<dbReference type="Gene3D" id="3.90.1300.10">
    <property type="entry name" value="Amidase signature (AS) domain"/>
    <property type="match status" value="1"/>
</dbReference>
<dbReference type="EMBL" id="JAVIIS010000049">
    <property type="protein sequence ID" value="MDX8442919.1"/>
    <property type="molecule type" value="Genomic_DNA"/>
</dbReference>
<dbReference type="RefSeq" id="WP_320216917.1">
    <property type="nucleotide sequence ID" value="NZ_JAVIIS010000049.1"/>
</dbReference>
<evidence type="ECO:0000259" key="3">
    <source>
        <dbReference type="Pfam" id="PF01425"/>
    </source>
</evidence>
<feature type="domain" description="Amidase" evidence="3">
    <location>
        <begin position="11"/>
        <end position="419"/>
    </location>
</feature>
<name>A0ABU4X3M8_9HYPH</name>
<organism evidence="4 5">
    <name type="scientific">Mesorhizobium australafricanum</name>
    <dbReference type="NCBI Taxonomy" id="3072311"/>
    <lineage>
        <taxon>Bacteria</taxon>
        <taxon>Pseudomonadati</taxon>
        <taxon>Pseudomonadota</taxon>
        <taxon>Alphaproteobacteria</taxon>
        <taxon>Hyphomicrobiales</taxon>
        <taxon>Phyllobacteriaceae</taxon>
        <taxon>Mesorhizobium</taxon>
    </lineage>
</organism>
<dbReference type="InterPro" id="IPR036928">
    <property type="entry name" value="AS_sf"/>
</dbReference>
<dbReference type="InterPro" id="IPR000120">
    <property type="entry name" value="Amidase"/>
</dbReference>
<keyword evidence="5" id="KW-1185">Reference proteome</keyword>
<dbReference type="Proteomes" id="UP001272097">
    <property type="component" value="Unassembled WGS sequence"/>
</dbReference>
<gene>
    <name evidence="4" type="ORF">RFM51_25390</name>
</gene>
<dbReference type="PANTHER" id="PTHR11895">
    <property type="entry name" value="TRANSAMIDASE"/>
    <property type="match status" value="1"/>
</dbReference>
<evidence type="ECO:0000313" key="5">
    <source>
        <dbReference type="Proteomes" id="UP001272097"/>
    </source>
</evidence>
<dbReference type="SUPFAM" id="SSF75304">
    <property type="entry name" value="Amidase signature (AS) enzymes"/>
    <property type="match status" value="1"/>
</dbReference>
<comment type="caution">
    <text evidence="4">The sequence shown here is derived from an EMBL/GenBank/DDBJ whole genome shotgun (WGS) entry which is preliminary data.</text>
</comment>
<reference evidence="4 5" key="1">
    <citation type="submission" date="2023-08" db="EMBL/GenBank/DDBJ databases">
        <title>Implementing the SeqCode for naming new Mesorhizobium species isolated from Vachellia karroo root nodules.</title>
        <authorList>
            <person name="Van Lill M."/>
        </authorList>
    </citation>
    <scope>NUCLEOTIDE SEQUENCE [LARGE SCALE GENOMIC DNA]</scope>
    <source>
        <strain evidence="4 5">VK3E</strain>
    </source>
</reference>
<accession>A0ABU4X3M8</accession>
<dbReference type="Pfam" id="PF01425">
    <property type="entry name" value="Amidase"/>
    <property type="match status" value="1"/>
</dbReference>